<gene>
    <name evidence="2" type="ORF">GCM10011499_06890</name>
</gene>
<evidence type="ECO:0000256" key="1">
    <source>
        <dbReference type="SAM" id="Phobius"/>
    </source>
</evidence>
<feature type="transmembrane region" description="Helical" evidence="1">
    <location>
        <begin position="148"/>
        <end position="167"/>
    </location>
</feature>
<feature type="transmembrane region" description="Helical" evidence="1">
    <location>
        <begin position="115"/>
        <end position="136"/>
    </location>
</feature>
<organism evidence="2 3">
    <name type="scientific">Pelagibacterium lentulum</name>
    <dbReference type="NCBI Taxonomy" id="2029865"/>
    <lineage>
        <taxon>Bacteria</taxon>
        <taxon>Pseudomonadati</taxon>
        <taxon>Pseudomonadota</taxon>
        <taxon>Alphaproteobacteria</taxon>
        <taxon>Hyphomicrobiales</taxon>
        <taxon>Devosiaceae</taxon>
        <taxon>Pelagibacterium</taxon>
    </lineage>
</organism>
<dbReference type="EMBL" id="BMKB01000001">
    <property type="protein sequence ID" value="GGA40036.1"/>
    <property type="molecule type" value="Genomic_DNA"/>
</dbReference>
<keyword evidence="1" id="KW-0472">Membrane</keyword>
<protein>
    <recommendedName>
        <fullName evidence="4">Yip1 domain-containing protein</fullName>
    </recommendedName>
</protein>
<proteinExistence type="predicted"/>
<feature type="transmembrane region" description="Helical" evidence="1">
    <location>
        <begin position="41"/>
        <end position="62"/>
    </location>
</feature>
<evidence type="ECO:0000313" key="2">
    <source>
        <dbReference type="EMBL" id="GGA40036.1"/>
    </source>
</evidence>
<accession>A0A916R7L5</accession>
<feature type="transmembrane region" description="Helical" evidence="1">
    <location>
        <begin position="74"/>
        <end position="95"/>
    </location>
</feature>
<sequence>MPPVSSNVSDLIDELRSALRGTWALLTGKRNAGTYFDFSRYGLIGSFIGLLVANGIIIGFSARSASNPDTLSGLEMLASQTILYVCQILATWIVLRQLQKGDMFEAFVTADNWSTAIISLVFITPVFAIVVLANLGLFQGQGAVISDFATIMTFLTAITAFIVKINIARLIVELPALQIVMLIIAQAVGGFVGLMLLGAMFGVSVQ</sequence>
<keyword evidence="1" id="KW-1133">Transmembrane helix</keyword>
<dbReference type="AlphaFoldDB" id="A0A916R7L5"/>
<evidence type="ECO:0008006" key="4">
    <source>
        <dbReference type="Google" id="ProtNLM"/>
    </source>
</evidence>
<feature type="transmembrane region" description="Helical" evidence="1">
    <location>
        <begin position="179"/>
        <end position="203"/>
    </location>
</feature>
<reference evidence="2 3" key="1">
    <citation type="journal article" date="2014" name="Int. J. Syst. Evol. Microbiol.">
        <title>Complete genome sequence of Corynebacterium casei LMG S-19264T (=DSM 44701T), isolated from a smear-ripened cheese.</title>
        <authorList>
            <consortium name="US DOE Joint Genome Institute (JGI-PGF)"/>
            <person name="Walter F."/>
            <person name="Albersmeier A."/>
            <person name="Kalinowski J."/>
            <person name="Ruckert C."/>
        </authorList>
    </citation>
    <scope>NUCLEOTIDE SEQUENCE [LARGE SCALE GENOMIC DNA]</scope>
    <source>
        <strain evidence="2 3">CGMCC 1.15896</strain>
    </source>
</reference>
<evidence type="ECO:0000313" key="3">
    <source>
        <dbReference type="Proteomes" id="UP000596977"/>
    </source>
</evidence>
<dbReference type="Proteomes" id="UP000596977">
    <property type="component" value="Unassembled WGS sequence"/>
</dbReference>
<comment type="caution">
    <text evidence="2">The sequence shown here is derived from an EMBL/GenBank/DDBJ whole genome shotgun (WGS) entry which is preliminary data.</text>
</comment>
<keyword evidence="1" id="KW-0812">Transmembrane</keyword>
<name>A0A916R7L5_9HYPH</name>
<keyword evidence="3" id="KW-1185">Reference proteome</keyword>